<feature type="domain" description="Suppressor of forked" evidence="4">
    <location>
        <begin position="448"/>
        <end position="678"/>
    </location>
</feature>
<dbReference type="PANTHER" id="PTHR19980:SF0">
    <property type="entry name" value="CLEAVAGE STIMULATION FACTOR SUBUNIT 3"/>
    <property type="match status" value="1"/>
</dbReference>
<evidence type="ECO:0000256" key="2">
    <source>
        <dbReference type="ARBA" id="ARBA00022737"/>
    </source>
</evidence>
<dbReference type="SUPFAM" id="SSF48452">
    <property type="entry name" value="TPR-like"/>
    <property type="match status" value="1"/>
</dbReference>
<name>A0A9K3CP22_9EUKA</name>
<dbReference type="Gene3D" id="1.25.40.10">
    <property type="entry name" value="Tetratricopeptide repeat domain"/>
    <property type="match status" value="1"/>
</dbReference>
<dbReference type="AlphaFoldDB" id="A0A9K3CP22"/>
<dbReference type="InterPro" id="IPR036052">
    <property type="entry name" value="TrpB-like_PALP_sf"/>
</dbReference>
<evidence type="ECO:0000259" key="4">
    <source>
        <dbReference type="Pfam" id="PF05843"/>
    </source>
</evidence>
<dbReference type="Proteomes" id="UP000265618">
    <property type="component" value="Unassembled WGS sequence"/>
</dbReference>
<evidence type="ECO:0000313" key="6">
    <source>
        <dbReference type="Proteomes" id="UP000265618"/>
    </source>
</evidence>
<evidence type="ECO:0000256" key="3">
    <source>
        <dbReference type="ARBA" id="ARBA00023242"/>
    </source>
</evidence>
<gene>
    <name evidence="5" type="ORF">KIPB_000364</name>
</gene>
<dbReference type="GO" id="GO:0003729">
    <property type="term" value="F:mRNA binding"/>
    <property type="evidence" value="ECO:0007669"/>
    <property type="project" value="TreeGrafter"/>
</dbReference>
<evidence type="ECO:0000256" key="1">
    <source>
        <dbReference type="ARBA" id="ARBA00004123"/>
    </source>
</evidence>
<proteinExistence type="predicted"/>
<dbReference type="GO" id="GO:0005634">
    <property type="term" value="C:nucleus"/>
    <property type="evidence" value="ECO:0007669"/>
    <property type="project" value="UniProtKB-SubCell"/>
</dbReference>
<comment type="subcellular location">
    <subcellularLocation>
        <location evidence="1">Nucleus</location>
    </subcellularLocation>
</comment>
<dbReference type="GO" id="GO:0031124">
    <property type="term" value="P:mRNA 3'-end processing"/>
    <property type="evidence" value="ECO:0007669"/>
    <property type="project" value="InterPro"/>
</dbReference>
<evidence type="ECO:0000313" key="5">
    <source>
        <dbReference type="EMBL" id="GIQ79687.1"/>
    </source>
</evidence>
<feature type="non-terminal residue" evidence="5">
    <location>
        <position position="1"/>
    </location>
</feature>
<dbReference type="PANTHER" id="PTHR19980">
    <property type="entry name" value="RNA CLEAVAGE STIMULATION FACTOR"/>
    <property type="match status" value="1"/>
</dbReference>
<dbReference type="OrthoDB" id="26282at2759"/>
<protein>
    <recommendedName>
        <fullName evidence="4">Suppressor of forked domain-containing protein</fullName>
    </recommendedName>
</protein>
<accession>A0A9K3CP22</accession>
<dbReference type="InterPro" id="IPR011990">
    <property type="entry name" value="TPR-like_helical_dom_sf"/>
</dbReference>
<dbReference type="SUPFAM" id="SSF53686">
    <property type="entry name" value="Tryptophan synthase beta subunit-like PLP-dependent enzymes"/>
    <property type="match status" value="1"/>
</dbReference>
<organism evidence="5 6">
    <name type="scientific">Kipferlia bialata</name>
    <dbReference type="NCBI Taxonomy" id="797122"/>
    <lineage>
        <taxon>Eukaryota</taxon>
        <taxon>Metamonada</taxon>
        <taxon>Carpediemonas-like organisms</taxon>
        <taxon>Kipferlia</taxon>
    </lineage>
</organism>
<dbReference type="Pfam" id="PF05843">
    <property type="entry name" value="Suf"/>
    <property type="match status" value="1"/>
</dbReference>
<dbReference type="EMBL" id="BDIP01000042">
    <property type="protein sequence ID" value="GIQ79687.1"/>
    <property type="molecule type" value="Genomic_DNA"/>
</dbReference>
<keyword evidence="2" id="KW-0677">Repeat</keyword>
<keyword evidence="3" id="KW-0539">Nucleus</keyword>
<sequence>MGDISVRAFAGVIIGAALSAGLDSSFFAPPPGSSDRTIHIPYSPEKAPFLALHLLEIATVASHMRLKTVLYVDARRPLGLSGLYQMYTACTIGREMSEAPVCGKWASVVFIDGDGQDTMEAARAAAEADADKGLYMAPGTEREYAMVGLGTAAQELWEGQCVVDGQDVLSDVVVPNRKLNSREFGTLAAFALYAASCETAGVPSKPVRIHCASPAANIESSHDMTSMTYAAEARWTRNKHDYAHPSGVLEDWLNEMPSAVPGVPIETMTVTSETLSGVLRFLGMSEEMASKVCVSACMSHDSQGTGEGISLSSVEFRSVMAKDRTLLHTYMLHADPLLTAYLSVDYMVTMGLVHSVSHLTEEQLGHAYLLNLGYTHTHGAKRSVSGLAALMFGKVAEHIPPESFTGGAVLITGGTVDIRTLRQDVTTAHMGAGKHWMLKVTIQHDRWGVQMALWKDVIDFERLLGDSMQLDAGLAANRLLFVYEQALLHLRHWPDLWIEAAEVMSGARTIMSRTMLKHDMAYGALTGKEIAIGLLQRGILACPKCALLYMCLADRYEENNKRHLADAVYRRALISAPSPALFSEYMKYVSRTRSVADALSAFELACDDPSKILGSPSVPSVLYAIVARLEYHGMGRSGTARQNAINRFESGIRANPTNAELLAEYVRFLSEMGDETGKVDVINRCKDSHSDSDTWNQYLVSLQIESGKRTESQPLPDASPAEGVLLRHSYRDLVPLAPALQSCIAMRGVQSLPSMTGEDETVGFLARVPISDPAGKLRAERITKPDFPRLPVYDVVSDSVTNPRGGAQISAHNPVNPLPPTAPAALKALYGLLPVHMSAVLPPLVTDVIVGANKWKPARRDPDGHPYLPTRAV</sequence>
<dbReference type="InterPro" id="IPR045243">
    <property type="entry name" value="Rna14-like"/>
</dbReference>
<comment type="caution">
    <text evidence="5">The sequence shown here is derived from an EMBL/GenBank/DDBJ whole genome shotgun (WGS) entry which is preliminary data.</text>
</comment>
<keyword evidence="6" id="KW-1185">Reference proteome</keyword>
<reference evidence="5 6" key="1">
    <citation type="journal article" date="2018" name="PLoS ONE">
        <title>The draft genome of Kipferlia bialata reveals reductive genome evolution in fornicate parasites.</title>
        <authorList>
            <person name="Tanifuji G."/>
            <person name="Takabayashi S."/>
            <person name="Kume K."/>
            <person name="Takagi M."/>
            <person name="Nakayama T."/>
            <person name="Kamikawa R."/>
            <person name="Inagaki Y."/>
            <person name="Hashimoto T."/>
        </authorList>
    </citation>
    <scope>NUCLEOTIDE SEQUENCE [LARGE SCALE GENOMIC DNA]</scope>
    <source>
        <strain evidence="5">NY0173</strain>
    </source>
</reference>
<dbReference type="InterPro" id="IPR008847">
    <property type="entry name" value="Suf"/>
</dbReference>